<organism evidence="2 3">
    <name type="scientific">Eumeta variegata</name>
    <name type="common">Bagworm moth</name>
    <name type="synonym">Eumeta japonica</name>
    <dbReference type="NCBI Taxonomy" id="151549"/>
    <lineage>
        <taxon>Eukaryota</taxon>
        <taxon>Metazoa</taxon>
        <taxon>Ecdysozoa</taxon>
        <taxon>Arthropoda</taxon>
        <taxon>Hexapoda</taxon>
        <taxon>Insecta</taxon>
        <taxon>Pterygota</taxon>
        <taxon>Neoptera</taxon>
        <taxon>Endopterygota</taxon>
        <taxon>Lepidoptera</taxon>
        <taxon>Glossata</taxon>
        <taxon>Ditrysia</taxon>
        <taxon>Tineoidea</taxon>
        <taxon>Psychidae</taxon>
        <taxon>Oiketicinae</taxon>
        <taxon>Eumeta</taxon>
    </lineage>
</organism>
<sequence length="109" mass="12206">MSRPLSPALMSRATRRGEWYSKASPRSPSRKPAFRTSPRVTRGVGFRALLLQECRQKAVRGAAEASDKRRRPLRTSTDAGHSDIYGSKWRKIEICPQLAVTFCCQLVSG</sequence>
<feature type="region of interest" description="Disordered" evidence="1">
    <location>
        <begin position="60"/>
        <end position="80"/>
    </location>
</feature>
<protein>
    <submittedName>
        <fullName evidence="2">Uncharacterized protein</fullName>
    </submittedName>
</protein>
<reference evidence="2 3" key="1">
    <citation type="journal article" date="2019" name="Commun. Biol.">
        <title>The bagworm genome reveals a unique fibroin gene that provides high tensile strength.</title>
        <authorList>
            <person name="Kono N."/>
            <person name="Nakamura H."/>
            <person name="Ohtoshi R."/>
            <person name="Tomita M."/>
            <person name="Numata K."/>
            <person name="Arakawa K."/>
        </authorList>
    </citation>
    <scope>NUCLEOTIDE SEQUENCE [LARGE SCALE GENOMIC DNA]</scope>
</reference>
<comment type="caution">
    <text evidence="2">The sequence shown here is derived from an EMBL/GenBank/DDBJ whole genome shotgun (WGS) entry which is preliminary data.</text>
</comment>
<proteinExistence type="predicted"/>
<dbReference type="EMBL" id="BGZK01002069">
    <property type="protein sequence ID" value="GBP90245.1"/>
    <property type="molecule type" value="Genomic_DNA"/>
</dbReference>
<gene>
    <name evidence="2" type="ORF">EVAR_89364_1</name>
</gene>
<accession>A0A4C1ZUB3</accession>
<name>A0A4C1ZUB3_EUMVA</name>
<evidence type="ECO:0000313" key="2">
    <source>
        <dbReference type="EMBL" id="GBP90245.1"/>
    </source>
</evidence>
<keyword evidence="3" id="KW-1185">Reference proteome</keyword>
<evidence type="ECO:0000256" key="1">
    <source>
        <dbReference type="SAM" id="MobiDB-lite"/>
    </source>
</evidence>
<evidence type="ECO:0000313" key="3">
    <source>
        <dbReference type="Proteomes" id="UP000299102"/>
    </source>
</evidence>
<feature type="region of interest" description="Disordered" evidence="1">
    <location>
        <begin position="1"/>
        <end position="39"/>
    </location>
</feature>
<dbReference type="AlphaFoldDB" id="A0A4C1ZUB3"/>
<dbReference type="Proteomes" id="UP000299102">
    <property type="component" value="Unassembled WGS sequence"/>
</dbReference>